<keyword evidence="1" id="KW-0175">Coiled coil</keyword>
<gene>
    <name evidence="2" type="ORF">GSPATT00017819001</name>
</gene>
<dbReference type="GeneID" id="5036672"/>
<accession>A0DKC3</accession>
<dbReference type="HOGENOM" id="CLU_069732_0_0_1"/>
<dbReference type="KEGG" id="ptm:GSPATT00017819001"/>
<sequence length="343" mass="39857">MNSVPFQDILNKTNKTRCNSPYISSCTSSIISQGSSKRQSAVYSSNSSYAESNQKTKPDEKTINQLYSLFKQQGFDNINGLLKFLDAQRDQQARKSTSPMLRTVQDENDRKKFGIMINEAKMGLNQLEHKIINLQNKQESRNNMTQKYKNLLTEDDENHEYLYENRQDYKKLYTQTLNEKEQLQKKVDQIVQENRQRDDKINSLHQEVELLKKQIQGLLILKEESSQSPRPSISGSDYTFTLNVCNSEVRGDKPIRLQRFFAYLKLVDKTNLIVEIIHHHNILQAFLPILFRILVLAPAPISMSAILQWPYERAKWTAVFPSSCLSKKIHFKCQYLLPSQSVL</sequence>
<evidence type="ECO:0000313" key="2">
    <source>
        <dbReference type="EMBL" id="CAK83490.1"/>
    </source>
</evidence>
<name>A0DKC3_PARTE</name>
<dbReference type="RefSeq" id="XP_001450887.1">
    <property type="nucleotide sequence ID" value="XM_001450850.1"/>
</dbReference>
<dbReference type="AlphaFoldDB" id="A0DKC3"/>
<dbReference type="EMBL" id="CT868474">
    <property type="protein sequence ID" value="CAK83490.1"/>
    <property type="molecule type" value="Genomic_DNA"/>
</dbReference>
<protein>
    <submittedName>
        <fullName evidence="2">Uncharacterized protein</fullName>
    </submittedName>
</protein>
<feature type="coiled-coil region" evidence="1">
    <location>
        <begin position="117"/>
        <end position="221"/>
    </location>
</feature>
<dbReference type="Proteomes" id="UP000000600">
    <property type="component" value="Unassembled WGS sequence"/>
</dbReference>
<evidence type="ECO:0000313" key="3">
    <source>
        <dbReference type="Proteomes" id="UP000000600"/>
    </source>
</evidence>
<keyword evidence="3" id="KW-1185">Reference proteome</keyword>
<evidence type="ECO:0000256" key="1">
    <source>
        <dbReference type="SAM" id="Coils"/>
    </source>
</evidence>
<dbReference type="OMA" id="MINEAKM"/>
<reference evidence="2 3" key="1">
    <citation type="journal article" date="2006" name="Nature">
        <title>Global trends of whole-genome duplications revealed by the ciliate Paramecium tetraurelia.</title>
        <authorList>
            <consortium name="Genoscope"/>
            <person name="Aury J.-M."/>
            <person name="Jaillon O."/>
            <person name="Duret L."/>
            <person name="Noel B."/>
            <person name="Jubin C."/>
            <person name="Porcel B.M."/>
            <person name="Segurens B."/>
            <person name="Daubin V."/>
            <person name="Anthouard V."/>
            <person name="Aiach N."/>
            <person name="Arnaiz O."/>
            <person name="Billaut A."/>
            <person name="Beisson J."/>
            <person name="Blanc I."/>
            <person name="Bouhouche K."/>
            <person name="Camara F."/>
            <person name="Duharcourt S."/>
            <person name="Guigo R."/>
            <person name="Gogendeau D."/>
            <person name="Katinka M."/>
            <person name="Keller A.-M."/>
            <person name="Kissmehl R."/>
            <person name="Klotz C."/>
            <person name="Koll F."/>
            <person name="Le Moue A."/>
            <person name="Lepere C."/>
            <person name="Malinsky S."/>
            <person name="Nowacki M."/>
            <person name="Nowak J.K."/>
            <person name="Plattner H."/>
            <person name="Poulain J."/>
            <person name="Ruiz F."/>
            <person name="Serrano V."/>
            <person name="Zagulski M."/>
            <person name="Dessen P."/>
            <person name="Betermier M."/>
            <person name="Weissenbach J."/>
            <person name="Scarpelli C."/>
            <person name="Schachter V."/>
            <person name="Sperling L."/>
            <person name="Meyer E."/>
            <person name="Cohen J."/>
            <person name="Wincker P."/>
        </authorList>
    </citation>
    <scope>NUCLEOTIDE SEQUENCE [LARGE SCALE GENOMIC DNA]</scope>
    <source>
        <strain evidence="2 3">Stock d4-2</strain>
    </source>
</reference>
<proteinExistence type="predicted"/>
<dbReference type="InParanoid" id="A0DKC3"/>
<organism evidence="2 3">
    <name type="scientific">Paramecium tetraurelia</name>
    <dbReference type="NCBI Taxonomy" id="5888"/>
    <lineage>
        <taxon>Eukaryota</taxon>
        <taxon>Sar</taxon>
        <taxon>Alveolata</taxon>
        <taxon>Ciliophora</taxon>
        <taxon>Intramacronucleata</taxon>
        <taxon>Oligohymenophorea</taxon>
        <taxon>Peniculida</taxon>
        <taxon>Parameciidae</taxon>
        <taxon>Paramecium</taxon>
    </lineage>
</organism>